<reference evidence="5" key="1">
    <citation type="journal article" date="2017" name="Plant J.">
        <title>The pomegranate (Punica granatum L.) genome and the genomics of punicalagin biosynthesis.</title>
        <authorList>
            <person name="Qin G."/>
            <person name="Xu C."/>
            <person name="Ming R."/>
            <person name="Tang H."/>
            <person name="Guyot R."/>
            <person name="Kramer E.M."/>
            <person name="Hu Y."/>
            <person name="Yi X."/>
            <person name="Qi Y."/>
            <person name="Xu X."/>
            <person name="Gao Z."/>
            <person name="Pan H."/>
            <person name="Jian J."/>
            <person name="Tian Y."/>
            <person name="Yue Z."/>
            <person name="Xu Y."/>
        </authorList>
    </citation>
    <scope>NUCLEOTIDE SEQUENCE [LARGE SCALE GENOMIC DNA]</scope>
    <source>
        <strain evidence="5">cv. Dabenzi</strain>
    </source>
</reference>
<dbReference type="GeneID" id="116207330"/>
<gene>
    <name evidence="3" type="ORF">CDL15_Pgr016613</name>
    <name evidence="4" type="ORF">CRG98_031529</name>
</gene>
<feature type="region of interest" description="Disordered" evidence="1">
    <location>
        <begin position="1"/>
        <end position="46"/>
    </location>
</feature>
<evidence type="ECO:0000313" key="3">
    <source>
        <dbReference type="EMBL" id="OWM88040.1"/>
    </source>
</evidence>
<evidence type="ECO:0000313" key="6">
    <source>
        <dbReference type="Proteomes" id="UP000233551"/>
    </source>
</evidence>
<dbReference type="EMBL" id="PGOL01002435">
    <property type="protein sequence ID" value="PKI48085.1"/>
    <property type="molecule type" value="Genomic_DNA"/>
</dbReference>
<dbReference type="AlphaFoldDB" id="A0A218XT88"/>
<reference evidence="3" key="2">
    <citation type="submission" date="2017-06" db="EMBL/GenBank/DDBJ databases">
        <title>The pomegranate genome and the genomics of punicalagin biosynthesis.</title>
        <authorList>
            <person name="Xu C."/>
        </authorList>
    </citation>
    <scope>NUCLEOTIDE SEQUENCE [LARGE SCALE GENOMIC DNA]</scope>
    <source>
        <tissue evidence="3">Fresh leaf</tissue>
    </source>
</reference>
<keyword evidence="2" id="KW-0472">Membrane</keyword>
<keyword evidence="2" id="KW-1133">Transmembrane helix</keyword>
<proteinExistence type="predicted"/>
<dbReference type="EMBL" id="MTKT01000799">
    <property type="protein sequence ID" value="OWM88040.1"/>
    <property type="molecule type" value="Genomic_DNA"/>
</dbReference>
<reference evidence="4 6" key="3">
    <citation type="submission" date="2017-11" db="EMBL/GenBank/DDBJ databases">
        <title>De-novo sequencing of pomegranate (Punica granatum L.) genome.</title>
        <authorList>
            <person name="Akparov Z."/>
            <person name="Amiraslanov A."/>
            <person name="Hajiyeva S."/>
            <person name="Abbasov M."/>
            <person name="Kaur K."/>
            <person name="Hamwieh A."/>
            <person name="Solovyev V."/>
            <person name="Salamov A."/>
            <person name="Braich B."/>
            <person name="Kosarev P."/>
            <person name="Mahmoud A."/>
            <person name="Hajiyev E."/>
            <person name="Babayeva S."/>
            <person name="Izzatullayeva V."/>
            <person name="Mammadov A."/>
            <person name="Mammadov A."/>
            <person name="Sharifova S."/>
            <person name="Ojaghi J."/>
            <person name="Eynullazada K."/>
            <person name="Bayramov B."/>
            <person name="Abdulazimova A."/>
            <person name="Shahmuradov I."/>
        </authorList>
    </citation>
    <scope>NUCLEOTIDE SEQUENCE [LARGE SCALE GENOMIC DNA]</scope>
    <source>
        <strain evidence="4">AG2017</strain>
        <strain evidence="6">cv. AG2017</strain>
        <tissue evidence="4">Leaf</tissue>
    </source>
</reference>
<dbReference type="Proteomes" id="UP000197138">
    <property type="component" value="Unassembled WGS sequence"/>
</dbReference>
<organism evidence="3 5">
    <name type="scientific">Punica granatum</name>
    <name type="common">Pomegranate</name>
    <dbReference type="NCBI Taxonomy" id="22663"/>
    <lineage>
        <taxon>Eukaryota</taxon>
        <taxon>Viridiplantae</taxon>
        <taxon>Streptophyta</taxon>
        <taxon>Embryophyta</taxon>
        <taxon>Tracheophyta</taxon>
        <taxon>Spermatophyta</taxon>
        <taxon>Magnoliopsida</taxon>
        <taxon>eudicotyledons</taxon>
        <taxon>Gunneridae</taxon>
        <taxon>Pentapetalae</taxon>
        <taxon>rosids</taxon>
        <taxon>malvids</taxon>
        <taxon>Myrtales</taxon>
        <taxon>Lythraceae</taxon>
        <taxon>Punica</taxon>
    </lineage>
</organism>
<evidence type="ECO:0000256" key="1">
    <source>
        <dbReference type="SAM" id="MobiDB-lite"/>
    </source>
</evidence>
<dbReference type="OrthoDB" id="1063472at2759"/>
<keyword evidence="2" id="KW-0812">Transmembrane</keyword>
<evidence type="ECO:0000313" key="4">
    <source>
        <dbReference type="EMBL" id="PKI48085.1"/>
    </source>
</evidence>
<protein>
    <submittedName>
        <fullName evidence="3">Uncharacterized protein</fullName>
    </submittedName>
</protein>
<dbReference type="Proteomes" id="UP000233551">
    <property type="component" value="Unassembled WGS sequence"/>
</dbReference>
<sequence>MRAQGGHRSEGTSRHTKLAGRWSGGFPAKKSRKVPRKSLSSELSSTEDIPKELSDFTALCDALDANPDGEITEITDDSADRLSNSAIASLGVDQLANLLVTAQKQVLESFDANCQSKQLLEAVIKDKMDKLCTVSEQRAYSDGLTCLKVSVPFLCLVFGILLVIAFSSGLERSQGGIFPT</sequence>
<comment type="caution">
    <text evidence="3">The sequence shown here is derived from an EMBL/GenBank/DDBJ whole genome shotgun (WGS) entry which is preliminary data.</text>
</comment>
<name>A0A218XT88_PUNGR</name>
<evidence type="ECO:0000256" key="2">
    <source>
        <dbReference type="SAM" id="Phobius"/>
    </source>
</evidence>
<evidence type="ECO:0000313" key="5">
    <source>
        <dbReference type="Proteomes" id="UP000197138"/>
    </source>
</evidence>
<feature type="transmembrane region" description="Helical" evidence="2">
    <location>
        <begin position="151"/>
        <end position="170"/>
    </location>
</feature>
<keyword evidence="6" id="KW-1185">Reference proteome</keyword>
<accession>A0A218XT88</accession>